<reference evidence="2" key="1">
    <citation type="journal article" date="2018" name="BMC Genomics">
        <title>Genomic insights into host adaptation between the wheat stripe rust pathogen (Puccinia striiformis f. sp. tritici) and the barley stripe rust pathogen (Puccinia striiformis f. sp. hordei).</title>
        <authorList>
            <person name="Xia C."/>
            <person name="Wang M."/>
            <person name="Yin C."/>
            <person name="Cornejo O.E."/>
            <person name="Hulbert S.H."/>
            <person name="Chen X."/>
        </authorList>
    </citation>
    <scope>NUCLEOTIDE SEQUENCE [LARGE SCALE GENOMIC DNA]</scope>
    <source>
        <strain evidence="2">93-210</strain>
    </source>
</reference>
<dbReference type="Proteomes" id="UP001060170">
    <property type="component" value="Chromosome 8"/>
</dbReference>
<accession>A0ACC0ED00</accession>
<gene>
    <name evidence="1" type="ORF">MJO28_008528</name>
</gene>
<protein>
    <submittedName>
        <fullName evidence="1">Uncharacterized protein</fullName>
    </submittedName>
</protein>
<proteinExistence type="predicted"/>
<name>A0ACC0ED00_9BASI</name>
<keyword evidence="2" id="KW-1185">Reference proteome</keyword>
<organism evidence="1 2">
    <name type="scientific">Puccinia striiformis f. sp. tritici</name>
    <dbReference type="NCBI Taxonomy" id="168172"/>
    <lineage>
        <taxon>Eukaryota</taxon>
        <taxon>Fungi</taxon>
        <taxon>Dikarya</taxon>
        <taxon>Basidiomycota</taxon>
        <taxon>Pucciniomycotina</taxon>
        <taxon>Pucciniomycetes</taxon>
        <taxon>Pucciniales</taxon>
        <taxon>Pucciniaceae</taxon>
        <taxon>Puccinia</taxon>
    </lineage>
</organism>
<reference evidence="2" key="2">
    <citation type="journal article" date="2018" name="Mol. Plant Microbe Interact.">
        <title>Genome sequence resources for the wheat stripe rust pathogen (Puccinia striiformis f. sp. tritici) and the barley stripe rust pathogen (Puccinia striiformis f. sp. hordei).</title>
        <authorList>
            <person name="Xia C."/>
            <person name="Wang M."/>
            <person name="Yin C."/>
            <person name="Cornejo O.E."/>
            <person name="Hulbert S.H."/>
            <person name="Chen X."/>
        </authorList>
    </citation>
    <scope>NUCLEOTIDE SEQUENCE [LARGE SCALE GENOMIC DNA]</scope>
    <source>
        <strain evidence="2">93-210</strain>
    </source>
</reference>
<sequence>MSTSTTTFIPATMSAKSKWKKSPSTNQVKSPPSFGVSNDFTHHLIIEIKAHLTRRVHRPTSNPPQPEKIFDNCRI</sequence>
<reference evidence="1 2" key="3">
    <citation type="journal article" date="2022" name="Microbiol. Spectr.">
        <title>Folding features and dynamics of 3D genome architecture in plant fungal pathogens.</title>
        <authorList>
            <person name="Xia C."/>
        </authorList>
    </citation>
    <scope>NUCLEOTIDE SEQUENCE [LARGE SCALE GENOMIC DNA]</scope>
    <source>
        <strain evidence="1 2">93-210</strain>
    </source>
</reference>
<evidence type="ECO:0000313" key="2">
    <source>
        <dbReference type="Proteomes" id="UP001060170"/>
    </source>
</evidence>
<dbReference type="EMBL" id="CM045872">
    <property type="protein sequence ID" value="KAI7949707.1"/>
    <property type="molecule type" value="Genomic_DNA"/>
</dbReference>
<evidence type="ECO:0000313" key="1">
    <source>
        <dbReference type="EMBL" id="KAI7949707.1"/>
    </source>
</evidence>
<comment type="caution">
    <text evidence="1">The sequence shown here is derived from an EMBL/GenBank/DDBJ whole genome shotgun (WGS) entry which is preliminary data.</text>
</comment>